<gene>
    <name evidence="1" type="ORF">AGR2A_pa60138</name>
</gene>
<dbReference type="Proteomes" id="UP000191933">
    <property type="component" value="Unassembled WGS sequence"/>
</dbReference>
<protein>
    <submittedName>
        <fullName evidence="1">Uncharacterized protein</fullName>
    </submittedName>
</protein>
<sequence>MQASSARNLKKIVTPLIYPRYRDLEPDKSGVRQKFLLSLQP</sequence>
<proteinExistence type="predicted"/>
<reference evidence="1 2" key="1">
    <citation type="submission" date="2016-01" db="EMBL/GenBank/DDBJ databases">
        <authorList>
            <person name="Regsiter A."/>
            <person name="william w."/>
        </authorList>
    </citation>
    <scope>NUCLEOTIDE SEQUENCE [LARGE SCALE GENOMIC DNA]</scope>
    <source>
        <strain evidence="1 2">CFBP 5494</strain>
    </source>
</reference>
<dbReference type="EMBL" id="FBVY01000044">
    <property type="protein sequence ID" value="CUX02810.1"/>
    <property type="molecule type" value="Genomic_DNA"/>
</dbReference>
<keyword evidence="2" id="KW-1185">Reference proteome</keyword>
<evidence type="ECO:0000313" key="1">
    <source>
        <dbReference type="EMBL" id="CUX02810.1"/>
    </source>
</evidence>
<organism evidence="1 2">
    <name type="scientific">Agrobacterium genomosp. 2 str. CFBP 5494</name>
    <dbReference type="NCBI Taxonomy" id="1183436"/>
    <lineage>
        <taxon>Bacteria</taxon>
        <taxon>Pseudomonadati</taxon>
        <taxon>Pseudomonadota</taxon>
        <taxon>Alphaproteobacteria</taxon>
        <taxon>Hyphomicrobiales</taxon>
        <taxon>Rhizobiaceae</taxon>
        <taxon>Rhizobium/Agrobacterium group</taxon>
        <taxon>Agrobacterium</taxon>
        <taxon>Agrobacterium tumefaciens complex</taxon>
    </lineage>
</organism>
<evidence type="ECO:0000313" key="2">
    <source>
        <dbReference type="Proteomes" id="UP000191933"/>
    </source>
</evidence>
<comment type="caution">
    <text evidence="1">The sequence shown here is derived from an EMBL/GenBank/DDBJ whole genome shotgun (WGS) entry which is preliminary data.</text>
</comment>
<name>A0A9W5F5W4_9HYPH</name>
<dbReference type="AlphaFoldDB" id="A0A9W5F5W4"/>
<accession>A0A9W5F5W4</accession>